<dbReference type="STRING" id="13616.ENSMODP00000058117"/>
<sequence>PKGSKNSRSLDDDPDRMDPDGVIKSNWNKIVDRFDEMNLSESLLHSIYAYGFEKTSIIQACSADPKGSDVIGGLHGCFLACLYWRHKCSG</sequence>
<dbReference type="GO" id="GO:0003724">
    <property type="term" value="F:RNA helicase activity"/>
    <property type="evidence" value="ECO:0007669"/>
    <property type="project" value="InterPro"/>
</dbReference>
<evidence type="ECO:0000256" key="3">
    <source>
        <dbReference type="PROSITE-ProRule" id="PRU00552"/>
    </source>
</evidence>
<dbReference type="Ensembl" id="ENSMODT00000085327.1">
    <property type="protein sequence ID" value="ENSMODP00000058117.1"/>
    <property type="gene ID" value="ENSMODG00000049423.1"/>
</dbReference>
<dbReference type="Bgee" id="ENSMODG00000049423">
    <property type="expression patterns" value="Expressed in hindlimb bud and 2 other cell types or tissues"/>
</dbReference>
<dbReference type="PROSITE" id="PS51195">
    <property type="entry name" value="Q_MOTIF"/>
    <property type="match status" value="1"/>
</dbReference>
<keyword evidence="2" id="KW-0067">ATP-binding</keyword>
<dbReference type="AlphaFoldDB" id="A0A5F8HG25"/>
<keyword evidence="7" id="KW-1185">Reference proteome</keyword>
<name>A0A5F8HG25_MONDO</name>
<feature type="domain" description="DEAD-box RNA helicase Q" evidence="5">
    <location>
        <begin position="32"/>
        <end position="60"/>
    </location>
</feature>
<reference evidence="6" key="2">
    <citation type="submission" date="2025-08" db="UniProtKB">
        <authorList>
            <consortium name="Ensembl"/>
        </authorList>
    </citation>
    <scope>IDENTIFICATION</scope>
</reference>
<evidence type="ECO:0000313" key="7">
    <source>
        <dbReference type="Proteomes" id="UP000002280"/>
    </source>
</evidence>
<accession>A0A5F8HG25</accession>
<keyword evidence="1" id="KW-0547">Nucleotide-binding</keyword>
<dbReference type="GeneTree" id="ENSGT00940000167004"/>
<dbReference type="OMA" id="QSACRNC"/>
<dbReference type="InParanoid" id="A0A5F8HG25"/>
<protein>
    <recommendedName>
        <fullName evidence="5">DEAD-box RNA helicase Q domain-containing protein</fullName>
    </recommendedName>
</protein>
<evidence type="ECO:0000259" key="5">
    <source>
        <dbReference type="PROSITE" id="PS51195"/>
    </source>
</evidence>
<reference evidence="6" key="3">
    <citation type="submission" date="2025-09" db="UniProtKB">
        <authorList>
            <consortium name="Ensembl"/>
        </authorList>
    </citation>
    <scope>IDENTIFICATION</scope>
</reference>
<evidence type="ECO:0000256" key="4">
    <source>
        <dbReference type="SAM" id="MobiDB-lite"/>
    </source>
</evidence>
<feature type="short sequence motif" description="Q motif" evidence="3">
    <location>
        <begin position="32"/>
        <end position="60"/>
    </location>
</feature>
<organism evidence="6 7">
    <name type="scientific">Monodelphis domestica</name>
    <name type="common">Gray short-tailed opossum</name>
    <dbReference type="NCBI Taxonomy" id="13616"/>
    <lineage>
        <taxon>Eukaryota</taxon>
        <taxon>Metazoa</taxon>
        <taxon>Chordata</taxon>
        <taxon>Craniata</taxon>
        <taxon>Vertebrata</taxon>
        <taxon>Euteleostomi</taxon>
        <taxon>Mammalia</taxon>
        <taxon>Metatheria</taxon>
        <taxon>Didelphimorphia</taxon>
        <taxon>Didelphidae</taxon>
        <taxon>Monodelphis</taxon>
    </lineage>
</organism>
<dbReference type="GO" id="GO:0005524">
    <property type="term" value="F:ATP binding"/>
    <property type="evidence" value="ECO:0007669"/>
    <property type="project" value="UniProtKB-KW"/>
</dbReference>
<evidence type="ECO:0000256" key="1">
    <source>
        <dbReference type="ARBA" id="ARBA00022741"/>
    </source>
</evidence>
<feature type="compositionally biased region" description="Basic and acidic residues" evidence="4">
    <location>
        <begin position="8"/>
        <end position="21"/>
    </location>
</feature>
<proteinExistence type="predicted"/>
<feature type="region of interest" description="Disordered" evidence="4">
    <location>
        <begin position="1"/>
        <end position="21"/>
    </location>
</feature>
<reference evidence="6 7" key="1">
    <citation type="journal article" date="2007" name="Nature">
        <title>Genome of the marsupial Monodelphis domestica reveals innovation in non-coding sequences.</title>
        <authorList>
            <person name="Mikkelsen T.S."/>
            <person name="Wakefield M.J."/>
            <person name="Aken B."/>
            <person name="Amemiya C.T."/>
            <person name="Chang J.L."/>
            <person name="Duke S."/>
            <person name="Garber M."/>
            <person name="Gentles A.J."/>
            <person name="Goodstadt L."/>
            <person name="Heger A."/>
            <person name="Jurka J."/>
            <person name="Kamal M."/>
            <person name="Mauceli E."/>
            <person name="Searle S.M."/>
            <person name="Sharpe T."/>
            <person name="Baker M.L."/>
            <person name="Batzer M.A."/>
            <person name="Benos P.V."/>
            <person name="Belov K."/>
            <person name="Clamp M."/>
            <person name="Cook A."/>
            <person name="Cuff J."/>
            <person name="Das R."/>
            <person name="Davidow L."/>
            <person name="Deakin J.E."/>
            <person name="Fazzari M.J."/>
            <person name="Glass J.L."/>
            <person name="Grabherr M."/>
            <person name="Greally J.M."/>
            <person name="Gu W."/>
            <person name="Hore T.A."/>
            <person name="Huttley G.A."/>
            <person name="Kleber M."/>
            <person name="Jirtle R.L."/>
            <person name="Koina E."/>
            <person name="Lee J.T."/>
            <person name="Mahony S."/>
            <person name="Marra M.A."/>
            <person name="Miller R.D."/>
            <person name="Nicholls R.D."/>
            <person name="Oda M."/>
            <person name="Papenfuss A.T."/>
            <person name="Parra Z.E."/>
            <person name="Pollock D.D."/>
            <person name="Ray D.A."/>
            <person name="Schein J.E."/>
            <person name="Speed T.P."/>
            <person name="Thompson K."/>
            <person name="VandeBerg J.L."/>
            <person name="Wade C.M."/>
            <person name="Walker J.A."/>
            <person name="Waters P.D."/>
            <person name="Webber C."/>
            <person name="Weidman J.R."/>
            <person name="Xie X."/>
            <person name="Zody M.C."/>
            <person name="Baldwin J."/>
            <person name="Abdouelleil A."/>
            <person name="Abdulkadir J."/>
            <person name="Abebe A."/>
            <person name="Abera B."/>
            <person name="Abreu J."/>
            <person name="Acer S.C."/>
            <person name="Aftuck L."/>
            <person name="Alexander A."/>
            <person name="An P."/>
            <person name="Anderson E."/>
            <person name="Anderson S."/>
            <person name="Arachi H."/>
            <person name="Azer M."/>
            <person name="Bachantsang P."/>
            <person name="Barry A."/>
            <person name="Bayul T."/>
            <person name="Berlin A."/>
            <person name="Bessette D."/>
            <person name="Bloom T."/>
            <person name="Bloom T."/>
            <person name="Boguslavskiy L."/>
            <person name="Bonnet C."/>
            <person name="Boukhgalter B."/>
            <person name="Bourzgui I."/>
            <person name="Brown A."/>
            <person name="Cahill P."/>
            <person name="Channer S."/>
            <person name="Cheshatsang Y."/>
            <person name="Chuda L."/>
            <person name="Citroen M."/>
            <person name="Collymore A."/>
            <person name="Cooke P."/>
            <person name="Costello M."/>
            <person name="D'Aco K."/>
            <person name="Daza R."/>
            <person name="De Haan G."/>
            <person name="DeGray S."/>
            <person name="DeMaso C."/>
            <person name="Dhargay N."/>
            <person name="Dooley K."/>
            <person name="Dooley E."/>
            <person name="Doricent M."/>
            <person name="Dorje P."/>
            <person name="Dorjee K."/>
            <person name="Dupes A."/>
            <person name="Elong R."/>
            <person name="Falk J."/>
            <person name="Farina A."/>
            <person name="Faro S."/>
            <person name="Ferguson D."/>
            <person name="Fisher S."/>
            <person name="Foley C.D."/>
            <person name="Franke A."/>
            <person name="Friedrich D."/>
            <person name="Gadbois L."/>
            <person name="Gearin G."/>
            <person name="Gearin C.R."/>
            <person name="Giannoukos G."/>
            <person name="Goode T."/>
            <person name="Graham J."/>
            <person name="Grandbois E."/>
            <person name="Grewal S."/>
            <person name="Gyaltsen K."/>
            <person name="Hafez N."/>
            <person name="Hagos B."/>
            <person name="Hall J."/>
            <person name="Henson C."/>
            <person name="Hollinger A."/>
            <person name="Honan T."/>
            <person name="Huard M.D."/>
            <person name="Hughes L."/>
            <person name="Hurhula B."/>
            <person name="Husby M.E."/>
            <person name="Kamat A."/>
            <person name="Kanga B."/>
            <person name="Kashin S."/>
            <person name="Khazanovich D."/>
            <person name="Kisner P."/>
            <person name="Lance K."/>
            <person name="Lara M."/>
            <person name="Lee W."/>
            <person name="Lennon N."/>
            <person name="Letendre F."/>
            <person name="LeVine R."/>
            <person name="Lipovsky A."/>
            <person name="Liu X."/>
            <person name="Liu J."/>
            <person name="Liu S."/>
            <person name="Lokyitsang T."/>
            <person name="Lokyitsang Y."/>
            <person name="Lubonja R."/>
            <person name="Lui A."/>
            <person name="MacDonald P."/>
            <person name="Magnisalis V."/>
            <person name="Maru K."/>
            <person name="Matthews C."/>
            <person name="McCusker W."/>
            <person name="McDonough S."/>
            <person name="Mehta T."/>
            <person name="Meldrim J."/>
            <person name="Meneus L."/>
            <person name="Mihai O."/>
            <person name="Mihalev A."/>
            <person name="Mihova T."/>
            <person name="Mittelman R."/>
            <person name="Mlenga V."/>
            <person name="Montmayeur A."/>
            <person name="Mulrain L."/>
            <person name="Navidi A."/>
            <person name="Naylor J."/>
            <person name="Negash T."/>
            <person name="Nguyen T."/>
            <person name="Nguyen N."/>
            <person name="Nicol R."/>
            <person name="Norbu C."/>
            <person name="Norbu N."/>
            <person name="Novod N."/>
            <person name="O'Neill B."/>
            <person name="Osman S."/>
            <person name="Markiewicz E."/>
            <person name="Oyono O.L."/>
            <person name="Patti C."/>
            <person name="Phunkhang P."/>
            <person name="Pierre F."/>
            <person name="Priest M."/>
            <person name="Raghuraman S."/>
            <person name="Rege F."/>
            <person name="Reyes R."/>
            <person name="Rise C."/>
            <person name="Rogov P."/>
            <person name="Ross K."/>
            <person name="Ryan E."/>
            <person name="Settipalli S."/>
            <person name="Shea T."/>
            <person name="Sherpa N."/>
            <person name="Shi L."/>
            <person name="Shih D."/>
            <person name="Sparrow T."/>
            <person name="Spaulding J."/>
            <person name="Stalker J."/>
            <person name="Stange-Thomann N."/>
            <person name="Stavropoulos S."/>
            <person name="Stone C."/>
            <person name="Strader C."/>
            <person name="Tesfaye S."/>
            <person name="Thomson T."/>
            <person name="Thoulutsang Y."/>
            <person name="Thoulutsang D."/>
            <person name="Topham K."/>
            <person name="Topping I."/>
            <person name="Tsamla T."/>
            <person name="Vassiliev H."/>
            <person name="Vo A."/>
            <person name="Wangchuk T."/>
            <person name="Wangdi T."/>
            <person name="Weiand M."/>
            <person name="Wilkinson J."/>
            <person name="Wilson A."/>
            <person name="Yadav S."/>
            <person name="Young G."/>
            <person name="Yu Q."/>
            <person name="Zembek L."/>
            <person name="Zhong D."/>
            <person name="Zimmer A."/>
            <person name="Zwirko Z."/>
            <person name="Jaffe D.B."/>
            <person name="Alvarez P."/>
            <person name="Brockman W."/>
            <person name="Butler J."/>
            <person name="Chin C."/>
            <person name="Gnerre S."/>
            <person name="MacCallum I."/>
            <person name="Graves J.A."/>
            <person name="Ponting C.P."/>
            <person name="Breen M."/>
            <person name="Samollow P.B."/>
            <person name="Lander E.S."/>
            <person name="Lindblad-Toh K."/>
        </authorList>
    </citation>
    <scope>NUCLEOTIDE SEQUENCE [LARGE SCALE GENOMIC DNA]</scope>
</reference>
<evidence type="ECO:0000256" key="2">
    <source>
        <dbReference type="ARBA" id="ARBA00022840"/>
    </source>
</evidence>
<evidence type="ECO:0000313" key="6">
    <source>
        <dbReference type="Ensembl" id="ENSMODP00000058117.1"/>
    </source>
</evidence>
<dbReference type="Proteomes" id="UP000002280">
    <property type="component" value="Chromosome 1"/>
</dbReference>
<dbReference type="InterPro" id="IPR014014">
    <property type="entry name" value="RNA_helicase_DEAD_Q_motif"/>
</dbReference>